<name>A0ABD3PQ04_9STRA</name>
<dbReference type="AlphaFoldDB" id="A0ABD3PQ04"/>
<evidence type="ECO:0000313" key="2">
    <source>
        <dbReference type="Proteomes" id="UP001516023"/>
    </source>
</evidence>
<organism evidence="1 2">
    <name type="scientific">Cyclotella cryptica</name>
    <dbReference type="NCBI Taxonomy" id="29204"/>
    <lineage>
        <taxon>Eukaryota</taxon>
        <taxon>Sar</taxon>
        <taxon>Stramenopiles</taxon>
        <taxon>Ochrophyta</taxon>
        <taxon>Bacillariophyta</taxon>
        <taxon>Coscinodiscophyceae</taxon>
        <taxon>Thalassiosirophycidae</taxon>
        <taxon>Stephanodiscales</taxon>
        <taxon>Stephanodiscaceae</taxon>
        <taxon>Cyclotella</taxon>
    </lineage>
</organism>
<sequence length="168" mass="19047">MSVDDVEDNADEYKATGVLEQMLQAADVGAILQDYENWSTSLHKELKMDFVARGADADPKNGWLDNQMKFFDFYVLLQAKNLEITGVFCEEIGHMFVCCVKCNQSQWIEEGDIATNQMISQNENESAQMVDSHIDLISLQAQTWNLKLPILNFLLPVTSSPRIVTKNH</sequence>
<accession>A0ABD3PQ04</accession>
<gene>
    <name evidence="1" type="ORF">HJC23_006739</name>
</gene>
<proteinExistence type="predicted"/>
<protein>
    <submittedName>
        <fullName evidence="1">Uncharacterized protein</fullName>
    </submittedName>
</protein>
<comment type="caution">
    <text evidence="1">The sequence shown here is derived from an EMBL/GenBank/DDBJ whole genome shotgun (WGS) entry which is preliminary data.</text>
</comment>
<keyword evidence="2" id="KW-1185">Reference proteome</keyword>
<reference evidence="1 2" key="1">
    <citation type="journal article" date="2020" name="G3 (Bethesda)">
        <title>Improved Reference Genome for Cyclotella cryptica CCMP332, a Model for Cell Wall Morphogenesis, Salinity Adaptation, and Lipid Production in Diatoms (Bacillariophyta).</title>
        <authorList>
            <person name="Roberts W.R."/>
            <person name="Downey K.M."/>
            <person name="Ruck E.C."/>
            <person name="Traller J.C."/>
            <person name="Alverson A.J."/>
        </authorList>
    </citation>
    <scope>NUCLEOTIDE SEQUENCE [LARGE SCALE GENOMIC DNA]</scope>
    <source>
        <strain evidence="1 2">CCMP332</strain>
    </source>
</reference>
<dbReference type="EMBL" id="JABMIG020000136">
    <property type="protein sequence ID" value="KAL3789746.1"/>
    <property type="molecule type" value="Genomic_DNA"/>
</dbReference>
<evidence type="ECO:0000313" key="1">
    <source>
        <dbReference type="EMBL" id="KAL3789746.1"/>
    </source>
</evidence>
<dbReference type="Proteomes" id="UP001516023">
    <property type="component" value="Unassembled WGS sequence"/>
</dbReference>